<dbReference type="Proteomes" id="UP000823749">
    <property type="component" value="Chromosome 12"/>
</dbReference>
<organism evidence="2 3">
    <name type="scientific">Rhododendron griersonianum</name>
    <dbReference type="NCBI Taxonomy" id="479676"/>
    <lineage>
        <taxon>Eukaryota</taxon>
        <taxon>Viridiplantae</taxon>
        <taxon>Streptophyta</taxon>
        <taxon>Embryophyta</taxon>
        <taxon>Tracheophyta</taxon>
        <taxon>Spermatophyta</taxon>
        <taxon>Magnoliopsida</taxon>
        <taxon>eudicotyledons</taxon>
        <taxon>Gunneridae</taxon>
        <taxon>Pentapetalae</taxon>
        <taxon>asterids</taxon>
        <taxon>Ericales</taxon>
        <taxon>Ericaceae</taxon>
        <taxon>Ericoideae</taxon>
        <taxon>Rhodoreae</taxon>
        <taxon>Rhododendron</taxon>
    </lineage>
</organism>
<gene>
    <name evidence="2" type="ORF">RHGRI_033255</name>
</gene>
<sequence>MHFPEPSPQTANDTPRTKALPPWRRSAVNSAGENLLLFALCRPKLTIGGATNGGALGSPNRFPETAAWSGTRSSLPPLRPLRVYHSNNLRRSDLDSDCGRVEEVGGRSGEVGAGGVGGSAWDSVFAQAFGYGDLGFDERA</sequence>
<accession>A0AAV6HW18</accession>
<dbReference type="AlphaFoldDB" id="A0AAV6HW18"/>
<protein>
    <submittedName>
        <fullName evidence="2">Uncharacterized protein</fullName>
    </submittedName>
</protein>
<proteinExistence type="predicted"/>
<name>A0AAV6HW18_9ERIC</name>
<feature type="region of interest" description="Disordered" evidence="1">
    <location>
        <begin position="1"/>
        <end position="22"/>
    </location>
</feature>
<evidence type="ECO:0000313" key="3">
    <source>
        <dbReference type="Proteomes" id="UP000823749"/>
    </source>
</evidence>
<evidence type="ECO:0000313" key="2">
    <source>
        <dbReference type="EMBL" id="KAG5520613.1"/>
    </source>
</evidence>
<comment type="caution">
    <text evidence="2">The sequence shown here is derived from an EMBL/GenBank/DDBJ whole genome shotgun (WGS) entry which is preliminary data.</text>
</comment>
<evidence type="ECO:0000256" key="1">
    <source>
        <dbReference type="SAM" id="MobiDB-lite"/>
    </source>
</evidence>
<keyword evidence="3" id="KW-1185">Reference proteome</keyword>
<reference evidence="2" key="1">
    <citation type="submission" date="2020-08" db="EMBL/GenBank/DDBJ databases">
        <title>Plant Genome Project.</title>
        <authorList>
            <person name="Zhang R.-G."/>
        </authorList>
    </citation>
    <scope>NUCLEOTIDE SEQUENCE</scope>
    <source>
        <strain evidence="2">WSP0</strain>
        <tissue evidence="2">Leaf</tissue>
    </source>
</reference>
<dbReference type="EMBL" id="JACTNZ010000012">
    <property type="protein sequence ID" value="KAG5520613.1"/>
    <property type="molecule type" value="Genomic_DNA"/>
</dbReference>